<dbReference type="EMBL" id="JAZHYN010000042">
    <property type="protein sequence ID" value="MEF3367432.1"/>
    <property type="molecule type" value="Genomic_DNA"/>
</dbReference>
<proteinExistence type="predicted"/>
<evidence type="ECO:0000256" key="1">
    <source>
        <dbReference type="SAM" id="MobiDB-lite"/>
    </source>
</evidence>
<accession>A0ABU7XK76</accession>
<comment type="caution">
    <text evidence="2">The sequence shown here is derived from an EMBL/GenBank/DDBJ whole genome shotgun (WGS) entry which is preliminary data.</text>
</comment>
<reference evidence="2 3" key="1">
    <citation type="submission" date="2024-02" db="EMBL/GenBank/DDBJ databases">
        <authorList>
            <person name="Grouzdev D."/>
        </authorList>
    </citation>
    <scope>NUCLEOTIDE SEQUENCE [LARGE SCALE GENOMIC DNA]</scope>
    <source>
        <strain evidence="2 3">9N</strain>
    </source>
</reference>
<name>A0ABU7XK76_9HYPH</name>
<evidence type="ECO:0000313" key="3">
    <source>
        <dbReference type="Proteomes" id="UP001350748"/>
    </source>
</evidence>
<keyword evidence="3" id="KW-1185">Reference proteome</keyword>
<feature type="region of interest" description="Disordered" evidence="1">
    <location>
        <begin position="35"/>
        <end position="67"/>
    </location>
</feature>
<protein>
    <submittedName>
        <fullName evidence="2">Uracil-DNA glycosylase</fullName>
    </submittedName>
</protein>
<organism evidence="2 3">
    <name type="scientific">Methylocystis borbori</name>
    <dbReference type="NCBI Taxonomy" id="3118750"/>
    <lineage>
        <taxon>Bacteria</taxon>
        <taxon>Pseudomonadati</taxon>
        <taxon>Pseudomonadota</taxon>
        <taxon>Alphaproteobacteria</taxon>
        <taxon>Hyphomicrobiales</taxon>
        <taxon>Methylocystaceae</taxon>
        <taxon>Methylocystis</taxon>
    </lineage>
</organism>
<gene>
    <name evidence="2" type="ORF">V3H18_12900</name>
</gene>
<sequence>MQDGLDRRALLALLDWHVESGVDLALDEAPHDRYADSARAPAPPPAAVAARVEARNPLKQEPALPRR</sequence>
<evidence type="ECO:0000313" key="2">
    <source>
        <dbReference type="EMBL" id="MEF3367432.1"/>
    </source>
</evidence>
<dbReference type="Proteomes" id="UP001350748">
    <property type="component" value="Unassembled WGS sequence"/>
</dbReference>
<feature type="non-terminal residue" evidence="2">
    <location>
        <position position="67"/>
    </location>
</feature>